<dbReference type="PANTHER" id="PTHR43618">
    <property type="entry name" value="7-ALPHA-HYDROXYSTEROID DEHYDROGENASE"/>
    <property type="match status" value="1"/>
</dbReference>
<evidence type="ECO:0008006" key="6">
    <source>
        <dbReference type="Google" id="ProtNLM"/>
    </source>
</evidence>
<dbReference type="Gene3D" id="3.40.50.720">
    <property type="entry name" value="NAD(P)-binding Rossmann-like Domain"/>
    <property type="match status" value="1"/>
</dbReference>
<keyword evidence="5" id="KW-1185">Reference proteome</keyword>
<comment type="similarity">
    <text evidence="1">Belongs to the short-chain dehydrogenases/reductases (SDR) family.</text>
</comment>
<evidence type="ECO:0000313" key="4">
    <source>
        <dbReference type="EMBL" id="KAG7530490.1"/>
    </source>
</evidence>
<dbReference type="InterPro" id="IPR002347">
    <property type="entry name" value="SDR_fam"/>
</dbReference>
<reference evidence="4" key="1">
    <citation type="submission" date="2020-04" db="EMBL/GenBank/DDBJ databases">
        <title>Analysis of mating type loci in Filobasidium floriforme.</title>
        <authorList>
            <person name="Nowrousian M."/>
        </authorList>
    </citation>
    <scope>NUCLEOTIDE SEQUENCE</scope>
    <source>
        <strain evidence="4">CBS 6242</strain>
    </source>
</reference>
<dbReference type="EMBL" id="JABELV010000116">
    <property type="protein sequence ID" value="KAG7530490.1"/>
    <property type="molecule type" value="Genomic_DNA"/>
</dbReference>
<gene>
    <name evidence="4" type="ORF">FFLO_04980</name>
</gene>
<dbReference type="InterPro" id="IPR052178">
    <property type="entry name" value="Sec_Metab_Biosynth_SDR"/>
</dbReference>
<dbReference type="SUPFAM" id="SSF51735">
    <property type="entry name" value="NAD(P)-binding Rossmann-fold domains"/>
    <property type="match status" value="1"/>
</dbReference>
<evidence type="ECO:0000256" key="3">
    <source>
        <dbReference type="ARBA" id="ARBA00023002"/>
    </source>
</evidence>
<organism evidence="4 5">
    <name type="scientific">Filobasidium floriforme</name>
    <dbReference type="NCBI Taxonomy" id="5210"/>
    <lineage>
        <taxon>Eukaryota</taxon>
        <taxon>Fungi</taxon>
        <taxon>Dikarya</taxon>
        <taxon>Basidiomycota</taxon>
        <taxon>Agaricomycotina</taxon>
        <taxon>Tremellomycetes</taxon>
        <taxon>Filobasidiales</taxon>
        <taxon>Filobasidiaceae</taxon>
        <taxon>Filobasidium</taxon>
    </lineage>
</organism>
<dbReference type="PRINTS" id="PR00080">
    <property type="entry name" value="SDRFAMILY"/>
</dbReference>
<dbReference type="GO" id="GO:0016491">
    <property type="term" value="F:oxidoreductase activity"/>
    <property type="evidence" value="ECO:0007669"/>
    <property type="project" value="UniProtKB-KW"/>
</dbReference>
<accession>A0A8K0JJA9</accession>
<dbReference type="PRINTS" id="PR00081">
    <property type="entry name" value="GDHRDH"/>
</dbReference>
<dbReference type="Pfam" id="PF13561">
    <property type="entry name" value="adh_short_C2"/>
    <property type="match status" value="1"/>
</dbReference>
<dbReference type="InterPro" id="IPR036291">
    <property type="entry name" value="NAD(P)-bd_dom_sf"/>
</dbReference>
<evidence type="ECO:0000313" key="5">
    <source>
        <dbReference type="Proteomes" id="UP000812966"/>
    </source>
</evidence>
<dbReference type="Proteomes" id="UP000812966">
    <property type="component" value="Unassembled WGS sequence"/>
</dbReference>
<dbReference type="FunFam" id="3.40.50.720:FF:000084">
    <property type="entry name" value="Short-chain dehydrogenase reductase"/>
    <property type="match status" value="1"/>
</dbReference>
<evidence type="ECO:0000256" key="1">
    <source>
        <dbReference type="ARBA" id="ARBA00006484"/>
    </source>
</evidence>
<keyword evidence="3" id="KW-0560">Oxidoreductase</keyword>
<sequence length="293" mass="31041">MSTADASRYSLGSLFSIEGSVVVITGGGTGIGRMITTAFAMNGAKVYITGRRLEVLEKTSKEINEMVNGKGSVVPIQGDVSSKATVKEFYNKVAEKENRIDTLINCAGISKPWRKPTTELTNVPQVQDMLDSVEDEDFSTSHSINVAGPYFTTIAFAPLLAKSENASVIIIASIAPFVQQKSVGPITYSVSKGGAVTLSHQLASRLIPYKIRVNCLCPGIFPSEMTGDGTNVNPAIKALLPTIPKGREGKAEEIAGPCVMLASPAGAYMNNAVLTIDGGRLMVGLISLLTRLQ</sequence>
<name>A0A8K0JJA9_9TREE</name>
<protein>
    <recommendedName>
        <fullName evidence="6">NAD(P)-binding protein</fullName>
    </recommendedName>
</protein>
<comment type="caution">
    <text evidence="4">The sequence shown here is derived from an EMBL/GenBank/DDBJ whole genome shotgun (WGS) entry which is preliminary data.</text>
</comment>
<dbReference type="AlphaFoldDB" id="A0A8K0JJA9"/>
<proteinExistence type="inferred from homology"/>
<keyword evidence="2" id="KW-0521">NADP</keyword>
<dbReference type="PANTHER" id="PTHR43618:SF4">
    <property type="entry name" value="SHORT CHAIN DEHYDROGENASE_REDUCTASE FAMILY (AFU_ORTHOLOGUE AFUA_7G04540)"/>
    <property type="match status" value="1"/>
</dbReference>
<evidence type="ECO:0000256" key="2">
    <source>
        <dbReference type="ARBA" id="ARBA00022857"/>
    </source>
</evidence>